<dbReference type="Proteomes" id="UP000322791">
    <property type="component" value="Unassembled WGS sequence"/>
</dbReference>
<gene>
    <name evidence="2" type="ORF">FY528_12820</name>
</gene>
<comment type="caution">
    <text evidence="2">The sequence shown here is derived from an EMBL/GenBank/DDBJ whole genome shotgun (WGS) entry which is preliminary data.</text>
</comment>
<reference evidence="2 3" key="1">
    <citation type="submission" date="2019-08" db="EMBL/GenBank/DDBJ databases">
        <authorList>
            <person name="Seo M.-J."/>
        </authorList>
    </citation>
    <scope>NUCLEOTIDE SEQUENCE [LARGE SCALE GENOMIC DNA]</scope>
    <source>
        <strain evidence="2 3">KIGAM108</strain>
    </source>
</reference>
<keyword evidence="2" id="KW-0413">Isomerase</keyword>
<dbReference type="InterPro" id="IPR034660">
    <property type="entry name" value="DinB/YfiT-like"/>
</dbReference>
<proteinExistence type="predicted"/>
<evidence type="ECO:0000313" key="3">
    <source>
        <dbReference type="Proteomes" id="UP000322791"/>
    </source>
</evidence>
<protein>
    <submittedName>
        <fullName evidence="2">Maleylpyruvate isomerase family protein</fullName>
    </submittedName>
</protein>
<accession>A0A5D6UYZ1</accession>
<feature type="domain" description="Mycothiol-dependent maleylpyruvate isomerase metal-binding" evidence="1">
    <location>
        <begin position="14"/>
        <end position="154"/>
    </location>
</feature>
<dbReference type="Pfam" id="PF11716">
    <property type="entry name" value="MDMPI_N"/>
    <property type="match status" value="1"/>
</dbReference>
<name>A0A5D6UYZ1_9BACT</name>
<evidence type="ECO:0000259" key="1">
    <source>
        <dbReference type="Pfam" id="PF11716"/>
    </source>
</evidence>
<dbReference type="GO" id="GO:0016853">
    <property type="term" value="F:isomerase activity"/>
    <property type="evidence" value="ECO:0007669"/>
    <property type="project" value="UniProtKB-KW"/>
</dbReference>
<dbReference type="SUPFAM" id="SSF109854">
    <property type="entry name" value="DinB/YfiT-like putative metalloenzymes"/>
    <property type="match status" value="1"/>
</dbReference>
<dbReference type="Gene3D" id="1.20.120.450">
    <property type="entry name" value="dinb family like domain"/>
    <property type="match status" value="1"/>
</dbReference>
<keyword evidence="3" id="KW-1185">Reference proteome</keyword>
<dbReference type="InterPro" id="IPR024344">
    <property type="entry name" value="MDMPI_metal-binding"/>
</dbReference>
<evidence type="ECO:0000313" key="2">
    <source>
        <dbReference type="EMBL" id="TYZ08330.1"/>
    </source>
</evidence>
<organism evidence="2 3">
    <name type="scientific">Hymenobacter lutimineralis</name>
    <dbReference type="NCBI Taxonomy" id="2606448"/>
    <lineage>
        <taxon>Bacteria</taxon>
        <taxon>Pseudomonadati</taxon>
        <taxon>Bacteroidota</taxon>
        <taxon>Cytophagia</taxon>
        <taxon>Cytophagales</taxon>
        <taxon>Hymenobacteraceae</taxon>
        <taxon>Hymenobacter</taxon>
    </lineage>
</organism>
<keyword evidence="2" id="KW-0670">Pyruvate</keyword>
<dbReference type="RefSeq" id="WP_149071419.1">
    <property type="nucleotide sequence ID" value="NZ_VTHL01000013.1"/>
</dbReference>
<sequence>MEPIQTVHLFPVLDEHLLTLLRGLRPEQWELPTVAPKWRVRDVALHLLDGNLRTLSMLRDGYFGQAPASTDYAGIVQFLNELNHGWVQAGQRLSPAVLTWLLEVSGSEYCRLLASLDPQAPAVFSVAWAGEQESRNWFHVARDYTEKWHHQQQIRQAVGEEQVLLTTELYHPFLQTCLRAWPWHYRHVAASEGTIVSLHITGDGGGYWQLRCTAGAWQLQETEATEPAARITLAGQVAWRLFTKSLPRTAAEAHVHLAGDLALAEPFFSLLTVMG</sequence>
<dbReference type="EMBL" id="VTHL01000013">
    <property type="protein sequence ID" value="TYZ08330.1"/>
    <property type="molecule type" value="Genomic_DNA"/>
</dbReference>
<dbReference type="AlphaFoldDB" id="A0A5D6UYZ1"/>
<dbReference type="GO" id="GO:0046872">
    <property type="term" value="F:metal ion binding"/>
    <property type="evidence" value="ECO:0007669"/>
    <property type="project" value="InterPro"/>
</dbReference>